<dbReference type="AlphaFoldDB" id="A0A1I2VR89"/>
<dbReference type="OrthoDB" id="9810303at2"/>
<keyword evidence="3" id="KW-1185">Reference proteome</keyword>
<dbReference type="EMBL" id="FOOX01000011">
    <property type="protein sequence ID" value="SFG89701.1"/>
    <property type="molecule type" value="Genomic_DNA"/>
</dbReference>
<dbReference type="Proteomes" id="UP000199337">
    <property type="component" value="Unassembled WGS sequence"/>
</dbReference>
<accession>A0A1I2VR89</accession>
<reference evidence="3" key="1">
    <citation type="submission" date="2016-10" db="EMBL/GenBank/DDBJ databases">
        <authorList>
            <person name="Varghese N."/>
            <person name="Submissions S."/>
        </authorList>
    </citation>
    <scope>NUCLEOTIDE SEQUENCE [LARGE SCALE GENOMIC DNA]</scope>
    <source>
        <strain evidence="3">DSM 17038</strain>
    </source>
</reference>
<dbReference type="RefSeq" id="WP_092472252.1">
    <property type="nucleotide sequence ID" value="NZ_FOOX01000011.1"/>
</dbReference>
<proteinExistence type="predicted"/>
<name>A0A1I2VR89_9FIRM</name>
<dbReference type="CDD" id="cd06433">
    <property type="entry name" value="GT_2_WfgS_like"/>
    <property type="match status" value="1"/>
</dbReference>
<feature type="domain" description="Glycosyltransferase 2-like" evidence="1">
    <location>
        <begin position="8"/>
        <end position="124"/>
    </location>
</feature>
<evidence type="ECO:0000313" key="3">
    <source>
        <dbReference type="Proteomes" id="UP000199337"/>
    </source>
</evidence>
<dbReference type="PANTHER" id="PTHR22916:SF3">
    <property type="entry name" value="UDP-GLCNAC:BETAGAL BETA-1,3-N-ACETYLGLUCOSAMINYLTRANSFERASE-LIKE PROTEIN 1"/>
    <property type="match status" value="1"/>
</dbReference>
<sequence length="235" mass="27433">MLEGKLFSIITPTYNCTAKIEKTIQSVLSQNMTLFEYIIIDGLSTDGTMEKVKKYSSYIKLIFEKDNGVYDAMNKGINIASGKYLYFLGAGDQLKDGVLEKINLIVPRSNLNFIYGNVYRLDQNVIYDGLFNKSKLNKRNICHQAIFYERNIFNIIGKFDLKYKIKADYAFNLKCFGCEEIKKNYINEVIADYEGFGLSSKYVDENFTEDRPRLIKDNLGIKEYFLFKLRKCFWY</sequence>
<organism evidence="2 3">
    <name type="scientific">Desulfotruncus arcticus DSM 17038</name>
    <dbReference type="NCBI Taxonomy" id="1121424"/>
    <lineage>
        <taxon>Bacteria</taxon>
        <taxon>Bacillati</taxon>
        <taxon>Bacillota</taxon>
        <taxon>Clostridia</taxon>
        <taxon>Eubacteriales</taxon>
        <taxon>Desulfallaceae</taxon>
        <taxon>Desulfotruncus</taxon>
    </lineage>
</organism>
<dbReference type="Pfam" id="PF00535">
    <property type="entry name" value="Glycos_transf_2"/>
    <property type="match status" value="1"/>
</dbReference>
<dbReference type="InterPro" id="IPR001173">
    <property type="entry name" value="Glyco_trans_2-like"/>
</dbReference>
<keyword evidence="2" id="KW-0808">Transferase</keyword>
<evidence type="ECO:0000313" key="2">
    <source>
        <dbReference type="EMBL" id="SFG89701.1"/>
    </source>
</evidence>
<protein>
    <submittedName>
        <fullName evidence="2">Glycosyltransferase involved in cell wall bisynthesis</fullName>
    </submittedName>
</protein>
<dbReference type="STRING" id="341036.SAMN05660649_03069"/>
<dbReference type="GO" id="GO:0016758">
    <property type="term" value="F:hexosyltransferase activity"/>
    <property type="evidence" value="ECO:0007669"/>
    <property type="project" value="UniProtKB-ARBA"/>
</dbReference>
<gene>
    <name evidence="2" type="ORF">SAMN05660649_03069</name>
</gene>
<dbReference type="Gene3D" id="3.90.550.10">
    <property type="entry name" value="Spore Coat Polysaccharide Biosynthesis Protein SpsA, Chain A"/>
    <property type="match status" value="1"/>
</dbReference>
<evidence type="ECO:0000259" key="1">
    <source>
        <dbReference type="Pfam" id="PF00535"/>
    </source>
</evidence>
<dbReference type="InterPro" id="IPR029044">
    <property type="entry name" value="Nucleotide-diphossugar_trans"/>
</dbReference>
<dbReference type="PANTHER" id="PTHR22916">
    <property type="entry name" value="GLYCOSYLTRANSFERASE"/>
    <property type="match status" value="1"/>
</dbReference>
<dbReference type="SUPFAM" id="SSF53448">
    <property type="entry name" value="Nucleotide-diphospho-sugar transferases"/>
    <property type="match status" value="1"/>
</dbReference>